<protein>
    <submittedName>
        <fullName evidence="1">Uncharacterized protein</fullName>
    </submittedName>
</protein>
<organism evidence="1 2">
    <name type="scientific">Plasmodium chabaudi chabaudi</name>
    <dbReference type="NCBI Taxonomy" id="31271"/>
    <lineage>
        <taxon>Eukaryota</taxon>
        <taxon>Sar</taxon>
        <taxon>Alveolata</taxon>
        <taxon>Apicomplexa</taxon>
        <taxon>Aconoidasida</taxon>
        <taxon>Haemosporida</taxon>
        <taxon>Plasmodiidae</taxon>
        <taxon>Plasmodium</taxon>
        <taxon>Plasmodium (Vinckeia)</taxon>
    </lineage>
</organism>
<gene>
    <name evidence="1" type="ORF">PCHCB_000542600</name>
</gene>
<reference evidence="1 2" key="1">
    <citation type="submission" date="2016-08" db="EMBL/GenBank/DDBJ databases">
        <authorList>
            <consortium name="Pathogen Informatics"/>
        </authorList>
    </citation>
    <scope>NUCLEOTIDE SEQUENCE [LARGE SCALE GENOMIC DNA]</scope>
    <source>
        <strain evidence="1 2">CB</strain>
    </source>
</reference>
<dbReference type="Proteomes" id="UP000195489">
    <property type="component" value="Unassembled WGS sequence"/>
</dbReference>
<sequence length="68" mass="8003">MKKIIYITTTYIVLFTSLEVTYGKRIETEKKNHDAQLNNFYLYHNLKGVNLNNSNSSNEKQYNNKNNA</sequence>
<accession>A0A1D3L9U6</accession>
<evidence type="ECO:0000313" key="2">
    <source>
        <dbReference type="Proteomes" id="UP000195489"/>
    </source>
</evidence>
<evidence type="ECO:0000313" key="1">
    <source>
        <dbReference type="EMBL" id="SCL91830.1"/>
    </source>
</evidence>
<dbReference type="EMBL" id="FMIM01000364">
    <property type="protein sequence ID" value="SCL91830.1"/>
    <property type="molecule type" value="Genomic_DNA"/>
</dbReference>
<dbReference type="AlphaFoldDB" id="A0A1D3L9U6"/>
<proteinExistence type="predicted"/>
<feature type="non-terminal residue" evidence="1">
    <location>
        <position position="68"/>
    </location>
</feature>
<name>A0A1D3L9U6_PLACU</name>